<dbReference type="EMBL" id="QUSF01000084">
    <property type="protein sequence ID" value="RLV94416.1"/>
    <property type="molecule type" value="Genomic_DNA"/>
</dbReference>
<dbReference type="AlphaFoldDB" id="A0A3L8S1L9"/>
<comment type="caution">
    <text evidence="1">The sequence shown here is derived from an EMBL/GenBank/DDBJ whole genome shotgun (WGS) entry which is preliminary data.</text>
</comment>
<evidence type="ECO:0000313" key="2">
    <source>
        <dbReference type="Proteomes" id="UP000276834"/>
    </source>
</evidence>
<protein>
    <submittedName>
        <fullName evidence="1">Uncharacterized protein</fullName>
    </submittedName>
</protein>
<dbReference type="OrthoDB" id="9316760at2759"/>
<dbReference type="Proteomes" id="UP000276834">
    <property type="component" value="Unassembled WGS sequence"/>
</dbReference>
<reference evidence="1 2" key="1">
    <citation type="journal article" date="2018" name="Proc. R. Soc. B">
        <title>A non-coding region near Follistatin controls head colour polymorphism in the Gouldian finch.</title>
        <authorList>
            <person name="Toomey M.B."/>
            <person name="Marques C.I."/>
            <person name="Andrade P."/>
            <person name="Araujo P.M."/>
            <person name="Sabatino S."/>
            <person name="Gazda M.A."/>
            <person name="Afonso S."/>
            <person name="Lopes R.J."/>
            <person name="Corbo J.C."/>
            <person name="Carneiro M."/>
        </authorList>
    </citation>
    <scope>NUCLEOTIDE SEQUENCE [LARGE SCALE GENOMIC DNA]</scope>
    <source>
        <strain evidence="1">Red01</strain>
        <tissue evidence="1">Muscle</tissue>
    </source>
</reference>
<proteinExistence type="predicted"/>
<organism evidence="1 2">
    <name type="scientific">Chloebia gouldiae</name>
    <name type="common">Gouldian finch</name>
    <name type="synonym">Erythrura gouldiae</name>
    <dbReference type="NCBI Taxonomy" id="44316"/>
    <lineage>
        <taxon>Eukaryota</taxon>
        <taxon>Metazoa</taxon>
        <taxon>Chordata</taxon>
        <taxon>Craniata</taxon>
        <taxon>Vertebrata</taxon>
        <taxon>Euteleostomi</taxon>
        <taxon>Archelosauria</taxon>
        <taxon>Archosauria</taxon>
        <taxon>Dinosauria</taxon>
        <taxon>Saurischia</taxon>
        <taxon>Theropoda</taxon>
        <taxon>Coelurosauria</taxon>
        <taxon>Aves</taxon>
        <taxon>Neognathae</taxon>
        <taxon>Neoaves</taxon>
        <taxon>Telluraves</taxon>
        <taxon>Australaves</taxon>
        <taxon>Passeriformes</taxon>
        <taxon>Passeroidea</taxon>
        <taxon>Passeridae</taxon>
        <taxon>Chloebia</taxon>
    </lineage>
</organism>
<name>A0A3L8S1L9_CHLGU</name>
<accession>A0A3L8S1L9</accession>
<evidence type="ECO:0000313" key="1">
    <source>
        <dbReference type="EMBL" id="RLV94416.1"/>
    </source>
</evidence>
<gene>
    <name evidence="1" type="ORF">DV515_00013114</name>
</gene>
<sequence length="119" mass="13101">MPFQQELELHSLFQLGPEQTLGLPCCPSAARPCTQQALQAVLGVGRDLGLHLPSSAGGFGEMIYDDNKSLFEVKENVPRKLVEKVAGDIESLLAKKVRALKGLKQKRRQNQLCEQDDVS</sequence>
<keyword evidence="2" id="KW-1185">Reference proteome</keyword>